<evidence type="ECO:0000256" key="1">
    <source>
        <dbReference type="ARBA" id="ARBA00022723"/>
    </source>
</evidence>
<dbReference type="PANTHER" id="PTHR13093">
    <property type="entry name" value="ZINC FINGER HIT DOMAIN CONTAINING PROTEIN 1"/>
    <property type="match status" value="1"/>
</dbReference>
<keyword evidence="6" id="KW-1185">Reference proteome</keyword>
<organism evidence="6 7">
    <name type="scientific">Parascaris univalens</name>
    <name type="common">Nematode worm</name>
    <dbReference type="NCBI Taxonomy" id="6257"/>
    <lineage>
        <taxon>Eukaryota</taxon>
        <taxon>Metazoa</taxon>
        <taxon>Ecdysozoa</taxon>
        <taxon>Nematoda</taxon>
        <taxon>Chromadorea</taxon>
        <taxon>Rhabditida</taxon>
        <taxon>Spirurina</taxon>
        <taxon>Ascaridomorpha</taxon>
        <taxon>Ascaridoidea</taxon>
        <taxon>Ascarididae</taxon>
        <taxon>Parascaris</taxon>
    </lineage>
</organism>
<dbReference type="Pfam" id="PF04438">
    <property type="entry name" value="zf-HIT"/>
    <property type="match status" value="1"/>
</dbReference>
<name>A0A915A7Z4_PARUN</name>
<keyword evidence="3" id="KW-0862">Zinc</keyword>
<evidence type="ECO:0000259" key="5">
    <source>
        <dbReference type="PROSITE" id="PS51083"/>
    </source>
</evidence>
<feature type="domain" description="HIT-type" evidence="5">
    <location>
        <begin position="143"/>
        <end position="175"/>
    </location>
</feature>
<evidence type="ECO:0000256" key="4">
    <source>
        <dbReference type="PROSITE-ProRule" id="PRU00453"/>
    </source>
</evidence>
<dbReference type="CDD" id="cd21437">
    <property type="entry name" value="zf-HIT_ZNHIT1_like"/>
    <property type="match status" value="1"/>
</dbReference>
<accession>A0A915A7Z4</accession>
<keyword evidence="2 4" id="KW-0863">Zinc-finger</keyword>
<dbReference type="InterPro" id="IPR007529">
    <property type="entry name" value="Znf_HIT"/>
</dbReference>
<evidence type="ECO:0000256" key="2">
    <source>
        <dbReference type="ARBA" id="ARBA00022771"/>
    </source>
</evidence>
<dbReference type="GO" id="GO:0008270">
    <property type="term" value="F:zinc ion binding"/>
    <property type="evidence" value="ECO:0007669"/>
    <property type="project" value="UniProtKB-UniRule"/>
</dbReference>
<dbReference type="GO" id="GO:0005634">
    <property type="term" value="C:nucleus"/>
    <property type="evidence" value="ECO:0007669"/>
    <property type="project" value="UniProtKB-ARBA"/>
</dbReference>
<dbReference type="PROSITE" id="PS51083">
    <property type="entry name" value="ZF_HIT"/>
    <property type="match status" value="1"/>
</dbReference>
<dbReference type="GO" id="GO:0006338">
    <property type="term" value="P:chromatin remodeling"/>
    <property type="evidence" value="ECO:0007669"/>
    <property type="project" value="InterPro"/>
</dbReference>
<evidence type="ECO:0000256" key="3">
    <source>
        <dbReference type="ARBA" id="ARBA00022833"/>
    </source>
</evidence>
<protein>
    <submittedName>
        <fullName evidence="7">HIT-type domain-containing protein</fullName>
    </submittedName>
</protein>
<evidence type="ECO:0000313" key="7">
    <source>
        <dbReference type="WBParaSite" id="PgR002_g258_t01"/>
    </source>
</evidence>
<keyword evidence="1" id="KW-0479">Metal-binding</keyword>
<dbReference type="InterPro" id="IPR039723">
    <property type="entry name" value="Vps71/ZNHIT1"/>
</dbReference>
<sequence>MPVGRDLTRHSGRLQAAESIRILDDAARRRRLRKQLDALEQDNFHEDPHAQLQWHKNIPKFDDEQVQGQGMSRKRINTDGTEHVETGKRRKKFRAEHSKQRFRKNFLALIDDYSMSKTMEGAGWDAYNAACAPRSRYPARHFCAACGFFSNYVCIKCGARYCSIKCRDLHNDTRCMKWTA</sequence>
<dbReference type="AlphaFoldDB" id="A0A915A7Z4"/>
<dbReference type="WBParaSite" id="PgR002_g258_t01">
    <property type="protein sequence ID" value="PgR002_g258_t01"/>
    <property type="gene ID" value="PgR002_g258"/>
</dbReference>
<proteinExistence type="predicted"/>
<reference evidence="7" key="1">
    <citation type="submission" date="2022-11" db="UniProtKB">
        <authorList>
            <consortium name="WormBaseParasite"/>
        </authorList>
    </citation>
    <scope>IDENTIFICATION</scope>
</reference>
<evidence type="ECO:0000313" key="6">
    <source>
        <dbReference type="Proteomes" id="UP000887569"/>
    </source>
</evidence>
<dbReference type="Proteomes" id="UP000887569">
    <property type="component" value="Unplaced"/>
</dbReference>
<dbReference type="SUPFAM" id="SSF144232">
    <property type="entry name" value="HIT/MYND zinc finger-like"/>
    <property type="match status" value="1"/>
</dbReference>